<dbReference type="InterPro" id="IPR033181">
    <property type="entry name" value="Mic26_fungi"/>
</dbReference>
<proteinExistence type="predicted"/>
<dbReference type="Pfam" id="PF09769">
    <property type="entry name" value="ApoO"/>
    <property type="match status" value="1"/>
</dbReference>
<sequence length="269" mass="29796">MLLLTNKTTYQRFAAPMAVATVGGVTMLSPRRTAYAEAPEVRATRWEFRFYCPKTLTLSNPQSTSKKPIYDPYPAASGPTNPSSPSPKAPEQEHRTSSPTPTDRLAKQVGKGRLFLYEKTKSAEQSFDSFWSYVLQKETSASRTIASLAPPKESGEQLLPGAIYVLVATMAGSIVTRNRNILLRATVPVAVGITAGWYLIPITMQNVSDLAWEYEKKVPAVADTHLRIKEQTDYAWSMAKAHSAMVVNRADVKIGEIRESLEDWVKKGK</sequence>
<dbReference type="PANTHER" id="PTHR28268">
    <property type="entry name" value="MICOS SUBUNIT MIC26"/>
    <property type="match status" value="1"/>
</dbReference>
<feature type="region of interest" description="Disordered" evidence="2">
    <location>
        <begin position="61"/>
        <end position="105"/>
    </location>
</feature>
<comment type="function">
    <text evidence="1">Component of the MICOS complex, a large protein complex of the mitochondrial inner membrane that plays crucial roles in the maintenance of crista junctions, inner membrane architecture, and formation of contact sites to the outer membrane.</text>
</comment>
<evidence type="ECO:0000256" key="1">
    <source>
        <dbReference type="RuleBase" id="RU363021"/>
    </source>
</evidence>
<dbReference type="Proteomes" id="UP000053317">
    <property type="component" value="Unassembled WGS sequence"/>
</dbReference>
<accession>A0A0G2H9Z5</accession>
<name>A0A0G2H9Z5_PHACM</name>
<dbReference type="GO" id="GO:0042407">
    <property type="term" value="P:cristae formation"/>
    <property type="evidence" value="ECO:0007669"/>
    <property type="project" value="InterPro"/>
</dbReference>
<keyword evidence="1" id="KW-0812">Transmembrane</keyword>
<keyword evidence="1" id="KW-0999">Mitochondrion inner membrane</keyword>
<comment type="subunit">
    <text evidence="1">Component of the mitochondrial contact site and cristae organizing system (MICOS) complex.</text>
</comment>
<protein>
    <recommendedName>
        <fullName evidence="1">MICOS complex subunit</fullName>
    </recommendedName>
</protein>
<dbReference type="OrthoDB" id="2399148at2759"/>
<dbReference type="GO" id="GO:0061617">
    <property type="term" value="C:MICOS complex"/>
    <property type="evidence" value="ECO:0007669"/>
    <property type="project" value="UniProtKB-UniRule"/>
</dbReference>
<evidence type="ECO:0000256" key="2">
    <source>
        <dbReference type="SAM" id="MobiDB-lite"/>
    </source>
</evidence>
<feature type="transmembrane region" description="Helical" evidence="1">
    <location>
        <begin position="181"/>
        <end position="200"/>
    </location>
</feature>
<organism evidence="3 4">
    <name type="scientific">Phaeomoniella chlamydospora</name>
    <name type="common">Phaeoacremonium chlamydosporum</name>
    <dbReference type="NCBI Taxonomy" id="158046"/>
    <lineage>
        <taxon>Eukaryota</taxon>
        <taxon>Fungi</taxon>
        <taxon>Dikarya</taxon>
        <taxon>Ascomycota</taxon>
        <taxon>Pezizomycotina</taxon>
        <taxon>Eurotiomycetes</taxon>
        <taxon>Chaetothyriomycetidae</taxon>
        <taxon>Phaeomoniellales</taxon>
        <taxon>Phaeomoniellaceae</taxon>
        <taxon>Phaeomoniella</taxon>
    </lineage>
</organism>
<gene>
    <name evidence="3" type="ORF">UCRPC4_g01853</name>
</gene>
<comment type="caution">
    <text evidence="3">The sequence shown here is derived from an EMBL/GenBank/DDBJ whole genome shotgun (WGS) entry which is preliminary data.</text>
</comment>
<keyword evidence="4" id="KW-1185">Reference proteome</keyword>
<evidence type="ECO:0000313" key="4">
    <source>
        <dbReference type="Proteomes" id="UP000053317"/>
    </source>
</evidence>
<evidence type="ECO:0000313" key="3">
    <source>
        <dbReference type="EMBL" id="KKY25375.1"/>
    </source>
</evidence>
<dbReference type="GO" id="GO:0044284">
    <property type="term" value="C:mitochondrial crista junction"/>
    <property type="evidence" value="ECO:0007669"/>
    <property type="project" value="TreeGrafter"/>
</dbReference>
<keyword evidence="1" id="KW-0472">Membrane</keyword>
<reference evidence="3 4" key="1">
    <citation type="submission" date="2015-05" db="EMBL/GenBank/DDBJ databases">
        <title>Distinctive expansion of gene families associated with plant cell wall degradation and secondary metabolism in the genomes of grapevine trunk pathogens.</title>
        <authorList>
            <person name="Lawrence D.P."/>
            <person name="Travadon R."/>
            <person name="Rolshausen P.E."/>
            <person name="Baumgartner K."/>
        </authorList>
    </citation>
    <scope>NUCLEOTIDE SEQUENCE [LARGE SCALE GENOMIC DNA]</scope>
    <source>
        <strain evidence="3">UCRPC4</strain>
    </source>
</reference>
<dbReference type="AlphaFoldDB" id="A0A0G2H9Z5"/>
<dbReference type="EMBL" id="LCWF01000042">
    <property type="protein sequence ID" value="KKY25375.1"/>
    <property type="molecule type" value="Genomic_DNA"/>
</dbReference>
<keyword evidence="1" id="KW-1133">Transmembrane helix</keyword>
<keyword evidence="1" id="KW-0496">Mitochondrion</keyword>
<comment type="subcellular location">
    <subcellularLocation>
        <location evidence="1">Mitochondrion inner membrane</location>
    </subcellularLocation>
</comment>
<reference evidence="3 4" key="2">
    <citation type="submission" date="2015-05" db="EMBL/GenBank/DDBJ databases">
        <authorList>
            <person name="Morales-Cruz A."/>
            <person name="Amrine K.C."/>
            <person name="Cantu D."/>
        </authorList>
    </citation>
    <scope>NUCLEOTIDE SEQUENCE [LARGE SCALE GENOMIC DNA]</scope>
    <source>
        <strain evidence="3">UCRPC4</strain>
    </source>
</reference>
<dbReference type="PANTHER" id="PTHR28268:SF1">
    <property type="entry name" value="MICOS SUBUNIT MIC26"/>
    <property type="match status" value="1"/>
</dbReference>
<dbReference type="InterPro" id="IPR019166">
    <property type="entry name" value="MIC26/MIC27"/>
</dbReference>